<dbReference type="PANTHER" id="PTHR46241:SF1">
    <property type="entry name" value="OUTER DYNEIN ARM-DOCKING COMPLEX SUBUNIT 2"/>
    <property type="match status" value="1"/>
</dbReference>
<dbReference type="AlphaFoldDB" id="A0A9W9ZI36"/>
<protein>
    <submittedName>
        <fullName evidence="3">Armadillo repeat-containing protein 4</fullName>
    </submittedName>
</protein>
<feature type="repeat" description="ARM" evidence="1">
    <location>
        <begin position="645"/>
        <end position="675"/>
    </location>
</feature>
<organism evidence="3 4">
    <name type="scientific">Desmophyllum pertusum</name>
    <dbReference type="NCBI Taxonomy" id="174260"/>
    <lineage>
        <taxon>Eukaryota</taxon>
        <taxon>Metazoa</taxon>
        <taxon>Cnidaria</taxon>
        <taxon>Anthozoa</taxon>
        <taxon>Hexacorallia</taxon>
        <taxon>Scleractinia</taxon>
        <taxon>Caryophylliina</taxon>
        <taxon>Caryophylliidae</taxon>
        <taxon>Desmophyllum</taxon>
    </lineage>
</organism>
<proteinExistence type="predicted"/>
<feature type="compositionally biased region" description="Polar residues" evidence="2">
    <location>
        <begin position="132"/>
        <end position="141"/>
    </location>
</feature>
<feature type="compositionally biased region" description="Basic and acidic residues" evidence="2">
    <location>
        <begin position="312"/>
        <end position="332"/>
    </location>
</feature>
<dbReference type="SMART" id="SM00185">
    <property type="entry name" value="ARM"/>
    <property type="match status" value="8"/>
</dbReference>
<comment type="caution">
    <text evidence="3">The sequence shown here is derived from an EMBL/GenBank/DDBJ whole genome shotgun (WGS) entry which is preliminary data.</text>
</comment>
<dbReference type="SUPFAM" id="SSF48371">
    <property type="entry name" value="ARM repeat"/>
    <property type="match status" value="3"/>
</dbReference>
<dbReference type="InterPro" id="IPR011989">
    <property type="entry name" value="ARM-like"/>
</dbReference>
<dbReference type="EMBL" id="MU826353">
    <property type="protein sequence ID" value="KAJ7380424.1"/>
    <property type="molecule type" value="Genomic_DNA"/>
</dbReference>
<accession>A0A9W9ZI36</accession>
<feature type="compositionally biased region" description="Basic and acidic residues" evidence="2">
    <location>
        <begin position="279"/>
        <end position="299"/>
    </location>
</feature>
<feature type="compositionally biased region" description="Polar residues" evidence="2">
    <location>
        <begin position="242"/>
        <end position="257"/>
    </location>
</feature>
<dbReference type="PROSITE" id="PS50176">
    <property type="entry name" value="ARM_REPEAT"/>
    <property type="match status" value="2"/>
</dbReference>
<feature type="repeat" description="ARM" evidence="1">
    <location>
        <begin position="679"/>
        <end position="709"/>
    </location>
</feature>
<evidence type="ECO:0000313" key="4">
    <source>
        <dbReference type="Proteomes" id="UP001163046"/>
    </source>
</evidence>
<gene>
    <name evidence="3" type="primary">ARMC4_1</name>
    <name evidence="3" type="ORF">OS493_008881</name>
</gene>
<evidence type="ECO:0000313" key="3">
    <source>
        <dbReference type="EMBL" id="KAJ7380424.1"/>
    </source>
</evidence>
<feature type="compositionally biased region" description="Polar residues" evidence="2">
    <location>
        <begin position="96"/>
        <end position="111"/>
    </location>
</feature>
<dbReference type="OrthoDB" id="1683831at2759"/>
<name>A0A9W9ZI36_9CNID</name>
<feature type="region of interest" description="Disordered" evidence="2">
    <location>
        <begin position="65"/>
        <end position="372"/>
    </location>
</feature>
<feature type="compositionally biased region" description="Basic and acidic residues" evidence="2">
    <location>
        <begin position="197"/>
        <end position="240"/>
    </location>
</feature>
<reference evidence="3" key="1">
    <citation type="submission" date="2023-01" db="EMBL/GenBank/DDBJ databases">
        <title>Genome assembly of the deep-sea coral Lophelia pertusa.</title>
        <authorList>
            <person name="Herrera S."/>
            <person name="Cordes E."/>
        </authorList>
    </citation>
    <scope>NUCLEOTIDE SEQUENCE</scope>
    <source>
        <strain evidence="3">USNM1676648</strain>
        <tissue evidence="3">Polyp</tissue>
    </source>
</reference>
<feature type="compositionally biased region" description="Polar residues" evidence="2">
    <location>
        <begin position="148"/>
        <end position="163"/>
    </location>
</feature>
<dbReference type="PANTHER" id="PTHR46241">
    <property type="entry name" value="ARMADILLO REPEAT-CONTAINING PROTEIN 4 ARMC4"/>
    <property type="match status" value="1"/>
</dbReference>
<dbReference type="InterPro" id="IPR000225">
    <property type="entry name" value="Armadillo"/>
</dbReference>
<evidence type="ECO:0000256" key="1">
    <source>
        <dbReference type="PROSITE-ProRule" id="PRU00259"/>
    </source>
</evidence>
<sequence length="965" mass="106965">MAGVEEDDRGRLEIAEEAVRIVRRFNMAKDKGERQKKIIELCTDIAGILDAKRRLEELVETQKAELTELRKQTSSANTSSTSGRGSSVTPEDARESTSTPQVSYTPSSSERGTGLCDRGTDPLYEWPRPERTSTCTRSTSPLLFPGLSNMTSPVASRENLANQEQEEKNSETTQVDVETPARQNEDECYSDQENTDGDEHQPRRDKESDEESDEHKDDQKQLAAQENDKENDKENEERASQRKSASPKSTPQTSTRSRQPEVASPKKQDRKKIPAARDQSPKKNGSEKLDYKPSREKTYKTLWKTNQLNLFDDSRSAKERKNNAKNRAKDKSSAGSKSKAAQLRGCSNKNTADKHQSESSSSSCDSEEDEELTRKVQPELTAEYWDIHKLIKFLKLGNPTATVIALCALRDVSIEQESSQLAILELGGINILLNILKTDHWACVVGSLKILRVITNTKRISTEIVRLGGIQQLSDCLQHDLKEVQSLAAETLSHVVTFRLAYSAMRRGGGIKHLVNIIQPEHKKRGKPPPKDDSDFQLTHNACMALWSCCRSPKNIQAIRAAGAVPILASLLVRGTDVVILPAMGIIQECATEAAFREDIRREGMVEGIVKHLKRGDIALKTLCANALFKCAEDDSTRELIFRFGGLELLVQMMTSSSSENNELLAATVGALWKLEQFGAVKALILLLKNPEQSHEVLANVLGAIHEFAHSKRAVLTLKDDKVIPVVVRALSITERAVLINATRLLSVCAKEQSCRSTILRSDGLRLLWSLLKFPNSKVVAGAADAISECVADEEESADMVRSFVGGLELITNLLRSDDQQVLISVNRAIINIGKDRENLSILTDYEVVPLLIQLVHTEDAELKRWVAEAIATCSGLDKNVKSFSSAVVPLADSLKRSSDVAVKRAIACALERLSRDPYNCYLIHQHDALKTLLTLTGSDDERVQEAAAGCIKNMRINTMNMLSR</sequence>
<feature type="compositionally biased region" description="Acidic residues" evidence="2">
    <location>
        <begin position="186"/>
        <end position="196"/>
    </location>
</feature>
<keyword evidence="4" id="KW-1185">Reference proteome</keyword>
<feature type="compositionally biased region" description="Low complexity" evidence="2">
    <location>
        <begin position="73"/>
        <end position="89"/>
    </location>
</feature>
<dbReference type="Proteomes" id="UP001163046">
    <property type="component" value="Unassembled WGS sequence"/>
</dbReference>
<evidence type="ECO:0000256" key="2">
    <source>
        <dbReference type="SAM" id="MobiDB-lite"/>
    </source>
</evidence>
<dbReference type="Gene3D" id="1.25.10.10">
    <property type="entry name" value="Leucine-rich Repeat Variant"/>
    <property type="match status" value="3"/>
</dbReference>
<dbReference type="InterPro" id="IPR016024">
    <property type="entry name" value="ARM-type_fold"/>
</dbReference>